<dbReference type="GO" id="GO:0004523">
    <property type="term" value="F:RNA-DNA hybrid ribonuclease activity"/>
    <property type="evidence" value="ECO:0007669"/>
    <property type="project" value="InterPro"/>
</dbReference>
<dbReference type="InterPro" id="IPR002156">
    <property type="entry name" value="RNaseH_domain"/>
</dbReference>
<reference evidence="2 3" key="1">
    <citation type="journal article" date="2018" name="Front. Plant Sci.">
        <title>Red Clover (Trifolium pratense) and Zigzag Clover (T. medium) - A Picture of Genomic Similarities and Differences.</title>
        <authorList>
            <person name="Dluhosova J."/>
            <person name="Istvanek J."/>
            <person name="Nedelnik J."/>
            <person name="Repkova J."/>
        </authorList>
    </citation>
    <scope>NUCLEOTIDE SEQUENCE [LARGE SCALE GENOMIC DNA]</scope>
    <source>
        <strain evidence="3">cv. 10/8</strain>
        <tissue evidence="2">Leaf</tissue>
    </source>
</reference>
<dbReference type="SUPFAM" id="SSF53098">
    <property type="entry name" value="Ribonuclease H-like"/>
    <property type="match status" value="1"/>
</dbReference>
<dbReference type="InterPro" id="IPR044730">
    <property type="entry name" value="RNase_H-like_dom_plant"/>
</dbReference>
<dbReference type="GO" id="GO:0003676">
    <property type="term" value="F:nucleic acid binding"/>
    <property type="evidence" value="ECO:0007669"/>
    <property type="project" value="InterPro"/>
</dbReference>
<accession>A0A392RJJ1</accession>
<keyword evidence="3" id="KW-1185">Reference proteome</keyword>
<dbReference type="PANTHER" id="PTHR47723:SF13">
    <property type="entry name" value="PUTATIVE-RELATED"/>
    <property type="match status" value="1"/>
</dbReference>
<dbReference type="Proteomes" id="UP000265520">
    <property type="component" value="Unassembled WGS sequence"/>
</dbReference>
<dbReference type="InterPro" id="IPR053151">
    <property type="entry name" value="RNase_H-like"/>
</dbReference>
<sequence>NAVTNSNIVAARNHGVALIHWSPPKPQFVKLNTDGAYKDKHVAGCGGVICGNQGEWLGGYAKCVGLCSAFVAELWGVVEGLRYAYRLGFKKIELNVDSEVVVRVLKNGTSNSAMGSSLLKHIKNMLDMDWT</sequence>
<protein>
    <submittedName>
        <fullName evidence="2">Ribonuclease H protein</fullName>
    </submittedName>
</protein>
<proteinExistence type="predicted"/>
<comment type="caution">
    <text evidence="2">The sequence shown here is derived from an EMBL/GenBank/DDBJ whole genome shotgun (WGS) entry which is preliminary data.</text>
</comment>
<dbReference type="CDD" id="cd06222">
    <property type="entry name" value="RNase_H_like"/>
    <property type="match status" value="1"/>
</dbReference>
<evidence type="ECO:0000313" key="2">
    <source>
        <dbReference type="EMBL" id="MCI36758.1"/>
    </source>
</evidence>
<dbReference type="PANTHER" id="PTHR47723">
    <property type="entry name" value="OS05G0353850 PROTEIN"/>
    <property type="match status" value="1"/>
</dbReference>
<dbReference type="InterPro" id="IPR036397">
    <property type="entry name" value="RNaseH_sf"/>
</dbReference>
<dbReference type="AlphaFoldDB" id="A0A392RJJ1"/>
<dbReference type="EMBL" id="LXQA010237111">
    <property type="protein sequence ID" value="MCI36758.1"/>
    <property type="molecule type" value="Genomic_DNA"/>
</dbReference>
<dbReference type="Gene3D" id="3.30.420.10">
    <property type="entry name" value="Ribonuclease H-like superfamily/Ribonuclease H"/>
    <property type="match status" value="1"/>
</dbReference>
<feature type="non-terminal residue" evidence="2">
    <location>
        <position position="1"/>
    </location>
</feature>
<dbReference type="Pfam" id="PF13456">
    <property type="entry name" value="RVT_3"/>
    <property type="match status" value="1"/>
</dbReference>
<organism evidence="2 3">
    <name type="scientific">Trifolium medium</name>
    <dbReference type="NCBI Taxonomy" id="97028"/>
    <lineage>
        <taxon>Eukaryota</taxon>
        <taxon>Viridiplantae</taxon>
        <taxon>Streptophyta</taxon>
        <taxon>Embryophyta</taxon>
        <taxon>Tracheophyta</taxon>
        <taxon>Spermatophyta</taxon>
        <taxon>Magnoliopsida</taxon>
        <taxon>eudicotyledons</taxon>
        <taxon>Gunneridae</taxon>
        <taxon>Pentapetalae</taxon>
        <taxon>rosids</taxon>
        <taxon>fabids</taxon>
        <taxon>Fabales</taxon>
        <taxon>Fabaceae</taxon>
        <taxon>Papilionoideae</taxon>
        <taxon>50 kb inversion clade</taxon>
        <taxon>NPAAA clade</taxon>
        <taxon>Hologalegina</taxon>
        <taxon>IRL clade</taxon>
        <taxon>Trifolieae</taxon>
        <taxon>Trifolium</taxon>
    </lineage>
</organism>
<name>A0A392RJJ1_9FABA</name>
<feature type="domain" description="RNase H type-1" evidence="1">
    <location>
        <begin position="32"/>
        <end position="128"/>
    </location>
</feature>
<dbReference type="InterPro" id="IPR012337">
    <property type="entry name" value="RNaseH-like_sf"/>
</dbReference>
<evidence type="ECO:0000313" key="3">
    <source>
        <dbReference type="Proteomes" id="UP000265520"/>
    </source>
</evidence>
<feature type="non-terminal residue" evidence="2">
    <location>
        <position position="131"/>
    </location>
</feature>
<evidence type="ECO:0000259" key="1">
    <source>
        <dbReference type="Pfam" id="PF13456"/>
    </source>
</evidence>